<proteinExistence type="predicted"/>
<dbReference type="SUPFAM" id="SSF56672">
    <property type="entry name" value="DNA/RNA polymerases"/>
    <property type="match status" value="1"/>
</dbReference>
<dbReference type="PANTHER" id="PTHR24559">
    <property type="entry name" value="TRANSPOSON TY3-I GAG-POL POLYPROTEIN"/>
    <property type="match status" value="1"/>
</dbReference>
<dbReference type="Gene3D" id="3.30.70.270">
    <property type="match status" value="1"/>
</dbReference>
<dbReference type="Pfam" id="PF00078">
    <property type="entry name" value="RVT_1"/>
    <property type="match status" value="1"/>
</dbReference>
<dbReference type="CDD" id="cd01647">
    <property type="entry name" value="RT_LTR"/>
    <property type="match status" value="1"/>
</dbReference>
<feature type="transmembrane region" description="Helical" evidence="1">
    <location>
        <begin position="20"/>
        <end position="37"/>
    </location>
</feature>
<keyword evidence="1" id="KW-0472">Membrane</keyword>
<dbReference type="InterPro" id="IPR043128">
    <property type="entry name" value="Rev_trsase/Diguanyl_cyclase"/>
</dbReference>
<gene>
    <name evidence="3" type="ORF">RND71_009702</name>
</gene>
<dbReference type="AlphaFoldDB" id="A0AAE1SI91"/>
<accession>A0AAE1SI91</accession>
<evidence type="ECO:0000259" key="2">
    <source>
        <dbReference type="Pfam" id="PF00078"/>
    </source>
</evidence>
<sequence>MALDESRDLKEQLQDLLRKGFIRLGVSLWGAFVFFVNKKDGTMRICIDYRLLNKVTICNKYLVPCIDDLFDKLQGASIFSKIDLRSGYDQLNIQAENILKKAFRTHYGHYEFLVMCFGFINAPTTFLDLMNGVFKPYLDSFIIVFIDDIGVFEK</sequence>
<keyword evidence="1" id="KW-0812">Transmembrane</keyword>
<dbReference type="Gene3D" id="3.10.10.10">
    <property type="entry name" value="HIV Type 1 Reverse Transcriptase, subunit A, domain 1"/>
    <property type="match status" value="1"/>
</dbReference>
<dbReference type="EMBL" id="JAVYJV010000005">
    <property type="protein sequence ID" value="KAK4370227.1"/>
    <property type="molecule type" value="Genomic_DNA"/>
</dbReference>
<keyword evidence="1" id="KW-1133">Transmembrane helix</keyword>
<evidence type="ECO:0000256" key="1">
    <source>
        <dbReference type="SAM" id="Phobius"/>
    </source>
</evidence>
<protein>
    <recommendedName>
        <fullName evidence="2">Reverse transcriptase domain-containing protein</fullName>
    </recommendedName>
</protein>
<keyword evidence="4" id="KW-1185">Reference proteome</keyword>
<reference evidence="3" key="1">
    <citation type="submission" date="2023-12" db="EMBL/GenBank/DDBJ databases">
        <title>Genome assembly of Anisodus tanguticus.</title>
        <authorList>
            <person name="Wang Y.-J."/>
        </authorList>
    </citation>
    <scope>NUCLEOTIDE SEQUENCE</scope>
    <source>
        <strain evidence="3">KB-2021</strain>
        <tissue evidence="3">Leaf</tissue>
    </source>
</reference>
<dbReference type="Proteomes" id="UP001291623">
    <property type="component" value="Unassembled WGS sequence"/>
</dbReference>
<organism evidence="3 4">
    <name type="scientific">Anisodus tanguticus</name>
    <dbReference type="NCBI Taxonomy" id="243964"/>
    <lineage>
        <taxon>Eukaryota</taxon>
        <taxon>Viridiplantae</taxon>
        <taxon>Streptophyta</taxon>
        <taxon>Embryophyta</taxon>
        <taxon>Tracheophyta</taxon>
        <taxon>Spermatophyta</taxon>
        <taxon>Magnoliopsida</taxon>
        <taxon>eudicotyledons</taxon>
        <taxon>Gunneridae</taxon>
        <taxon>Pentapetalae</taxon>
        <taxon>asterids</taxon>
        <taxon>lamiids</taxon>
        <taxon>Solanales</taxon>
        <taxon>Solanaceae</taxon>
        <taxon>Solanoideae</taxon>
        <taxon>Hyoscyameae</taxon>
        <taxon>Anisodus</taxon>
    </lineage>
</organism>
<dbReference type="InterPro" id="IPR053134">
    <property type="entry name" value="RNA-dir_DNA_polymerase"/>
</dbReference>
<evidence type="ECO:0000313" key="3">
    <source>
        <dbReference type="EMBL" id="KAK4370227.1"/>
    </source>
</evidence>
<dbReference type="InterPro" id="IPR000477">
    <property type="entry name" value="RT_dom"/>
</dbReference>
<name>A0AAE1SI91_9SOLA</name>
<dbReference type="InterPro" id="IPR043502">
    <property type="entry name" value="DNA/RNA_pol_sf"/>
</dbReference>
<feature type="domain" description="Reverse transcriptase" evidence="2">
    <location>
        <begin position="36"/>
        <end position="152"/>
    </location>
</feature>
<dbReference type="PANTHER" id="PTHR24559:SF444">
    <property type="entry name" value="REVERSE TRANSCRIPTASE DOMAIN-CONTAINING PROTEIN"/>
    <property type="match status" value="1"/>
</dbReference>
<comment type="caution">
    <text evidence="3">The sequence shown here is derived from an EMBL/GenBank/DDBJ whole genome shotgun (WGS) entry which is preliminary data.</text>
</comment>
<evidence type="ECO:0000313" key="4">
    <source>
        <dbReference type="Proteomes" id="UP001291623"/>
    </source>
</evidence>